<sequence>MKKTTVVFLCMLISSFLPFLTITAAANSGKEQVKIEDVTVSGTRGNYLVEGKATTTGTIFYSVEDGHNEFIANQKLQVSNNQFSLQIHIEEKDLPTNGTIIIFFSEEGRDPYSVVLETFS</sequence>
<comment type="caution">
    <text evidence="1">The sequence shown here is derived from an EMBL/GenBank/DDBJ whole genome shotgun (WGS) entry which is preliminary data.</text>
</comment>
<organism evidence="1 2">
    <name type="scientific">Niallia circulans</name>
    <name type="common">Bacillus circulans</name>
    <dbReference type="NCBI Taxonomy" id="1397"/>
    <lineage>
        <taxon>Bacteria</taxon>
        <taxon>Bacillati</taxon>
        <taxon>Bacillota</taxon>
        <taxon>Bacilli</taxon>
        <taxon>Bacillales</taxon>
        <taxon>Bacillaceae</taxon>
        <taxon>Niallia</taxon>
    </lineage>
</organism>
<dbReference type="RefSeq" id="WP_095330042.1">
    <property type="nucleotide sequence ID" value="NZ_CP026031.1"/>
</dbReference>
<reference evidence="1 2" key="1">
    <citation type="submission" date="2017-07" db="EMBL/GenBank/DDBJ databases">
        <title>Isolation and whole genome analysis of endospore-forming bacteria from heroin.</title>
        <authorList>
            <person name="Kalinowski J."/>
            <person name="Ahrens B."/>
            <person name="Al-Dilaimi A."/>
            <person name="Winkler A."/>
            <person name="Wibberg D."/>
            <person name="Schleenbecker U."/>
            <person name="Ruckert C."/>
            <person name="Wolfel R."/>
            <person name="Grass G."/>
        </authorList>
    </citation>
    <scope>NUCLEOTIDE SEQUENCE [LARGE SCALE GENOMIC DNA]</scope>
    <source>
        <strain evidence="1 2">7521-2</strain>
    </source>
</reference>
<protein>
    <submittedName>
        <fullName evidence="1">Uncharacterized protein</fullName>
    </submittedName>
</protein>
<gene>
    <name evidence="1" type="ORF">CHH57_09680</name>
</gene>
<evidence type="ECO:0000313" key="1">
    <source>
        <dbReference type="EMBL" id="PAD83518.1"/>
    </source>
</evidence>
<dbReference type="EMBL" id="NPBQ01000060">
    <property type="protein sequence ID" value="PAD83518.1"/>
    <property type="molecule type" value="Genomic_DNA"/>
</dbReference>
<dbReference type="KEGG" id="bcir:C2I06_00430"/>
<dbReference type="Proteomes" id="UP000216961">
    <property type="component" value="Unassembled WGS sequence"/>
</dbReference>
<proteinExistence type="predicted"/>
<name>A0A268FDR9_NIACI</name>
<dbReference type="AlphaFoldDB" id="A0A268FDR9"/>
<evidence type="ECO:0000313" key="2">
    <source>
        <dbReference type="Proteomes" id="UP000216961"/>
    </source>
</evidence>
<accession>A0A268FDR9</accession>